<gene>
    <name evidence="1" type="ORF">CDAR_40121</name>
</gene>
<evidence type="ECO:0000313" key="2">
    <source>
        <dbReference type="Proteomes" id="UP001054837"/>
    </source>
</evidence>
<organism evidence="1 2">
    <name type="scientific">Caerostris darwini</name>
    <dbReference type="NCBI Taxonomy" id="1538125"/>
    <lineage>
        <taxon>Eukaryota</taxon>
        <taxon>Metazoa</taxon>
        <taxon>Ecdysozoa</taxon>
        <taxon>Arthropoda</taxon>
        <taxon>Chelicerata</taxon>
        <taxon>Arachnida</taxon>
        <taxon>Araneae</taxon>
        <taxon>Araneomorphae</taxon>
        <taxon>Entelegynae</taxon>
        <taxon>Araneoidea</taxon>
        <taxon>Araneidae</taxon>
        <taxon>Caerostris</taxon>
    </lineage>
</organism>
<dbReference type="Proteomes" id="UP001054837">
    <property type="component" value="Unassembled WGS sequence"/>
</dbReference>
<protein>
    <recommendedName>
        <fullName evidence="3">Secreted protein</fullName>
    </recommendedName>
</protein>
<comment type="caution">
    <text evidence="1">The sequence shown here is derived from an EMBL/GenBank/DDBJ whole genome shotgun (WGS) entry which is preliminary data.</text>
</comment>
<dbReference type="EMBL" id="BPLQ01005872">
    <property type="protein sequence ID" value="GIY18168.1"/>
    <property type="molecule type" value="Genomic_DNA"/>
</dbReference>
<proteinExistence type="predicted"/>
<dbReference type="AlphaFoldDB" id="A0AAV4RDN0"/>
<evidence type="ECO:0000313" key="1">
    <source>
        <dbReference type="EMBL" id="GIY18168.1"/>
    </source>
</evidence>
<evidence type="ECO:0008006" key="3">
    <source>
        <dbReference type="Google" id="ProtNLM"/>
    </source>
</evidence>
<accession>A0AAV4RDN0</accession>
<reference evidence="1 2" key="1">
    <citation type="submission" date="2021-06" db="EMBL/GenBank/DDBJ databases">
        <title>Caerostris darwini draft genome.</title>
        <authorList>
            <person name="Kono N."/>
            <person name="Arakawa K."/>
        </authorList>
    </citation>
    <scope>NUCLEOTIDE SEQUENCE [LARGE SCALE GENOMIC DNA]</scope>
</reference>
<keyword evidence="2" id="KW-1185">Reference proteome</keyword>
<sequence>MIFALLCVYAPRVQEVLASYFMHGQHAKVVKCMREHRPCTGGGQRNLLYLQMKDTLVAFHSLHCECDKYNMKAEKYATGRGRLKRRC</sequence>
<name>A0AAV4RDN0_9ARAC</name>